<dbReference type="RefSeq" id="WP_263746616.1">
    <property type="nucleotide sequence ID" value="NZ_JAOWRF010000235.1"/>
</dbReference>
<keyword evidence="1" id="KW-0223">Dioxygenase</keyword>
<sequence>MNTIYFDSLSNDTVRRQQIYNGQLFVFSPRSSTIDLSQFVRNLVEKGFGSLDPTKAEYSLPVDEFLAIESDFKQTLMNHPHTKQMIQAVLKEFECDLSKTYFDLPQLRMAPTRGYLPNAEGLFHDPHRDTWYAAPMCLLNWWIPIYDLESERTVAFHPRYWNQPVNNDSSGFEKDYKTNFREAEFPHPEKQIEIEPEIRIVCPAGGLILFSGAQMHSAVPNTSGSTRLSLDFRTVHYDDIVTNSGATNIDSYSTVALLTDFMRGTDLAKFPEDVIATHQKNSVMENKRLLKRK</sequence>
<name>A0ABT3B0Y2_9CYAN</name>
<keyword evidence="2" id="KW-1185">Reference proteome</keyword>
<comment type="caution">
    <text evidence="1">The sequence shown here is derived from an EMBL/GenBank/DDBJ whole genome shotgun (WGS) entry which is preliminary data.</text>
</comment>
<dbReference type="SUPFAM" id="SSF51197">
    <property type="entry name" value="Clavaminate synthase-like"/>
    <property type="match status" value="1"/>
</dbReference>
<dbReference type="InterPro" id="IPR008775">
    <property type="entry name" value="Phytyl_CoA_dOase-like"/>
</dbReference>
<dbReference type="GO" id="GO:0051213">
    <property type="term" value="F:dioxygenase activity"/>
    <property type="evidence" value="ECO:0007669"/>
    <property type="project" value="UniProtKB-KW"/>
</dbReference>
<accession>A0ABT3B0Y2</accession>
<evidence type="ECO:0000313" key="2">
    <source>
        <dbReference type="Proteomes" id="UP001526143"/>
    </source>
</evidence>
<dbReference type="EMBL" id="JAOWRF010000235">
    <property type="protein sequence ID" value="MCV3215032.1"/>
    <property type="molecule type" value="Genomic_DNA"/>
</dbReference>
<evidence type="ECO:0000313" key="1">
    <source>
        <dbReference type="EMBL" id="MCV3215032.1"/>
    </source>
</evidence>
<dbReference type="Pfam" id="PF05721">
    <property type="entry name" value="PhyH"/>
    <property type="match status" value="1"/>
</dbReference>
<proteinExistence type="predicted"/>
<protein>
    <submittedName>
        <fullName evidence="1">Phytanoyl-CoA dioxygenase family protein</fullName>
    </submittedName>
</protein>
<organism evidence="1 2">
    <name type="scientific">Plectonema radiosum NIES-515</name>
    <dbReference type="NCBI Taxonomy" id="2986073"/>
    <lineage>
        <taxon>Bacteria</taxon>
        <taxon>Bacillati</taxon>
        <taxon>Cyanobacteriota</taxon>
        <taxon>Cyanophyceae</taxon>
        <taxon>Oscillatoriophycideae</taxon>
        <taxon>Oscillatoriales</taxon>
        <taxon>Microcoleaceae</taxon>
        <taxon>Plectonema</taxon>
    </lineage>
</organism>
<reference evidence="1 2" key="1">
    <citation type="submission" date="2022-10" db="EMBL/GenBank/DDBJ databases">
        <title>Identification of biosynthetic pathway for the production of the potent trypsin inhibitor radiosumin.</title>
        <authorList>
            <person name="Fewer D.P."/>
            <person name="Delbaje E."/>
            <person name="Ouyang X."/>
            <person name="Agostino P.D."/>
            <person name="Wahlsten M."/>
            <person name="Jokela J."/>
            <person name="Permi P."/>
            <person name="Haapaniemi E."/>
            <person name="Koistinen H."/>
        </authorList>
    </citation>
    <scope>NUCLEOTIDE SEQUENCE [LARGE SCALE GENOMIC DNA]</scope>
    <source>
        <strain evidence="1 2">NIES-515</strain>
    </source>
</reference>
<keyword evidence="1" id="KW-0560">Oxidoreductase</keyword>
<gene>
    <name evidence="1" type="ORF">OGM63_16185</name>
</gene>
<dbReference type="Proteomes" id="UP001526143">
    <property type="component" value="Unassembled WGS sequence"/>
</dbReference>
<dbReference type="Gene3D" id="2.60.120.620">
    <property type="entry name" value="q2cbj1_9rhob like domain"/>
    <property type="match status" value="1"/>
</dbReference>